<sequence length="110" mass="12358">MLILPYFQKWLVQRSQIETARSQVAQAQKDVASLEAQRRRWQDDDYVKAQARLRLHYVLPGETAYVVQDRAADEKASDPKSQAADVPQARSPWYANVWTSAQVAGGTPGG</sequence>
<keyword evidence="1" id="KW-0175">Coiled coil</keyword>
<keyword evidence="4" id="KW-1185">Reference proteome</keyword>
<accession>A0ABW8AQP7</accession>
<evidence type="ECO:0000313" key="4">
    <source>
        <dbReference type="Proteomes" id="UP001612915"/>
    </source>
</evidence>
<protein>
    <submittedName>
        <fullName evidence="3">Septum formation initiator family protein</fullName>
    </submittedName>
</protein>
<dbReference type="Pfam" id="PF04977">
    <property type="entry name" value="DivIC"/>
    <property type="match status" value="1"/>
</dbReference>
<evidence type="ECO:0000256" key="1">
    <source>
        <dbReference type="SAM" id="Coils"/>
    </source>
</evidence>
<dbReference type="RefSeq" id="WP_398282662.1">
    <property type="nucleotide sequence ID" value="NZ_JBITLV010000005.1"/>
</dbReference>
<gene>
    <name evidence="3" type="ORF">ACIB24_16665</name>
</gene>
<evidence type="ECO:0000256" key="2">
    <source>
        <dbReference type="SAM" id="MobiDB-lite"/>
    </source>
</evidence>
<dbReference type="Proteomes" id="UP001612915">
    <property type="component" value="Unassembled WGS sequence"/>
</dbReference>
<reference evidence="3 4" key="1">
    <citation type="submission" date="2024-10" db="EMBL/GenBank/DDBJ databases">
        <title>The Natural Products Discovery Center: Release of the First 8490 Sequenced Strains for Exploring Actinobacteria Biosynthetic Diversity.</title>
        <authorList>
            <person name="Kalkreuter E."/>
            <person name="Kautsar S.A."/>
            <person name="Yang D."/>
            <person name="Bader C.D."/>
            <person name="Teijaro C.N."/>
            <person name="Fluegel L."/>
            <person name="Davis C.M."/>
            <person name="Simpson J.R."/>
            <person name="Lauterbach L."/>
            <person name="Steele A.D."/>
            <person name="Gui C."/>
            <person name="Meng S."/>
            <person name="Li G."/>
            <person name="Viehrig K."/>
            <person name="Ye F."/>
            <person name="Su P."/>
            <person name="Kiefer A.F."/>
            <person name="Nichols A."/>
            <person name="Cepeda A.J."/>
            <person name="Yan W."/>
            <person name="Fan B."/>
            <person name="Jiang Y."/>
            <person name="Adhikari A."/>
            <person name="Zheng C.-J."/>
            <person name="Schuster L."/>
            <person name="Cowan T.M."/>
            <person name="Smanski M.J."/>
            <person name="Chevrette M.G."/>
            <person name="De Carvalho L.P.S."/>
            <person name="Shen B."/>
        </authorList>
    </citation>
    <scope>NUCLEOTIDE SEQUENCE [LARGE SCALE GENOMIC DNA]</scope>
    <source>
        <strain evidence="3 4">NPDC049639</strain>
    </source>
</reference>
<feature type="region of interest" description="Disordered" evidence="2">
    <location>
        <begin position="70"/>
        <end position="89"/>
    </location>
</feature>
<organism evidence="3 4">
    <name type="scientific">Spongisporangium articulatum</name>
    <dbReference type="NCBI Taxonomy" id="3362603"/>
    <lineage>
        <taxon>Bacteria</taxon>
        <taxon>Bacillati</taxon>
        <taxon>Actinomycetota</taxon>
        <taxon>Actinomycetes</taxon>
        <taxon>Kineosporiales</taxon>
        <taxon>Kineosporiaceae</taxon>
        <taxon>Spongisporangium</taxon>
    </lineage>
</organism>
<feature type="coiled-coil region" evidence="1">
    <location>
        <begin position="17"/>
        <end position="44"/>
    </location>
</feature>
<dbReference type="EMBL" id="JBITLV010000005">
    <property type="protein sequence ID" value="MFI7588704.1"/>
    <property type="molecule type" value="Genomic_DNA"/>
</dbReference>
<evidence type="ECO:0000313" key="3">
    <source>
        <dbReference type="EMBL" id="MFI7588704.1"/>
    </source>
</evidence>
<comment type="caution">
    <text evidence="3">The sequence shown here is derived from an EMBL/GenBank/DDBJ whole genome shotgun (WGS) entry which is preliminary data.</text>
</comment>
<name>A0ABW8AQP7_9ACTN</name>
<dbReference type="InterPro" id="IPR007060">
    <property type="entry name" value="FtsL/DivIC"/>
</dbReference>
<proteinExistence type="predicted"/>